<dbReference type="Proteomes" id="UP000204189">
    <property type="component" value="Segment"/>
</dbReference>
<dbReference type="KEGG" id="vg:29123883"/>
<keyword evidence="2" id="KW-1185">Reference proteome</keyword>
<dbReference type="RefSeq" id="YP_009301469.1">
    <property type="nucleotide sequence ID" value="NC_031234.1"/>
</dbReference>
<dbReference type="GeneID" id="29123883"/>
<sequence length="82" mass="9241">MSTRYISLIADNDTCRQAAGEAAQRIHDGADHDEVVADLAVDFFYITHRAMGMADDEIDNVWESDWEAFEDDWLCAAEDALD</sequence>
<organism evidence="1 2">
    <name type="scientific">Gordonia phage Emalyn</name>
    <dbReference type="NCBI Taxonomy" id="1821552"/>
    <lineage>
        <taxon>Viruses</taxon>
        <taxon>Duplodnaviria</taxon>
        <taxon>Heunggongvirae</taxon>
        <taxon>Uroviricota</taxon>
        <taxon>Caudoviricetes</taxon>
        <taxon>Emalynvirus</taxon>
        <taxon>Emalynvirus emalyn</taxon>
    </lineage>
</organism>
<dbReference type="EMBL" id="KU963260">
    <property type="protein sequence ID" value="AMS03597.1"/>
    <property type="molecule type" value="Genomic_DNA"/>
</dbReference>
<reference evidence="2" key="1">
    <citation type="submission" date="2016-03" db="EMBL/GenBank/DDBJ databases">
        <authorList>
            <person name="Ploux O."/>
        </authorList>
    </citation>
    <scope>NUCLEOTIDE SEQUENCE [LARGE SCALE GENOMIC DNA]</scope>
</reference>
<evidence type="ECO:0000313" key="1">
    <source>
        <dbReference type="EMBL" id="AMS03597.1"/>
    </source>
</evidence>
<evidence type="ECO:0000313" key="2">
    <source>
        <dbReference type="Proteomes" id="UP000204189"/>
    </source>
</evidence>
<proteinExistence type="predicted"/>
<protein>
    <submittedName>
        <fullName evidence="1">Uncharacterized protein</fullName>
    </submittedName>
</protein>
<gene>
    <name evidence="1" type="primary">28</name>
    <name evidence="1" type="ORF">SEA_EMALYN_28</name>
</gene>
<accession>A0A142KBW4</accession>
<name>A0A142KBW4_9CAUD</name>